<feature type="domain" description="Glycosyltransferase 2-like" evidence="2">
    <location>
        <begin position="4"/>
        <end position="133"/>
    </location>
</feature>
<dbReference type="GO" id="GO:0016740">
    <property type="term" value="F:transferase activity"/>
    <property type="evidence" value="ECO:0007669"/>
    <property type="project" value="UniProtKB-KW"/>
</dbReference>
<dbReference type="AlphaFoldDB" id="A0A239XAV7"/>
<evidence type="ECO:0000259" key="3">
    <source>
        <dbReference type="Pfam" id="PF02709"/>
    </source>
</evidence>
<dbReference type="Pfam" id="PF02709">
    <property type="entry name" value="Glyco_transf_7C"/>
    <property type="match status" value="1"/>
</dbReference>
<dbReference type="Proteomes" id="UP000215196">
    <property type="component" value="Chromosome 1"/>
</dbReference>
<accession>A0A239XAV7</accession>
<proteinExistence type="predicted"/>
<evidence type="ECO:0000313" key="5">
    <source>
        <dbReference type="Proteomes" id="UP000215196"/>
    </source>
</evidence>
<dbReference type="PANTHER" id="PTHR43685">
    <property type="entry name" value="GLYCOSYLTRANSFERASE"/>
    <property type="match status" value="1"/>
</dbReference>
<dbReference type="Gene3D" id="3.90.550.10">
    <property type="entry name" value="Spore Coat Polysaccharide Biosynthesis Protein SpsA, Chain A"/>
    <property type="match status" value="1"/>
</dbReference>
<feature type="domain" description="Galactosyltransferase C-terminal" evidence="3">
    <location>
        <begin position="174"/>
        <end position="232"/>
    </location>
</feature>
<sequence>MTASLIIATYNWPRALKLVLESALKQTVLPDEILIADDGSTSETKNLVEEFQQKTSLPIHHIWHEDDGFRLSEIRNKSIKAAKSDYIIQVDGDTVLHPDFVKNHLHLAETNTFLSGSRVLLSEEVSKIAEQEILIKFSPFSKGIKNRFNATYLPLLNVFRKPKNEPLEKLIFQVRGCNMSFWKKDLLEVNGYNEDIRGWGREDSEIALRLLKKGVGFKKIKNAAIQYHLHHKEAPKNQLPFNDQLLNEAKKMKAFTTRNGIEKL</sequence>
<evidence type="ECO:0000313" key="4">
    <source>
        <dbReference type="EMBL" id="SNV43805.1"/>
    </source>
</evidence>
<evidence type="ECO:0000259" key="2">
    <source>
        <dbReference type="Pfam" id="PF00535"/>
    </source>
</evidence>
<dbReference type="PANTHER" id="PTHR43685:SF2">
    <property type="entry name" value="GLYCOSYLTRANSFERASE 2-LIKE DOMAIN-CONTAINING PROTEIN"/>
    <property type="match status" value="1"/>
</dbReference>
<dbReference type="EMBL" id="LT906465">
    <property type="protein sequence ID" value="SNV43805.1"/>
    <property type="molecule type" value="Genomic_DNA"/>
</dbReference>
<dbReference type="KEGG" id="ctak:4412677_01318"/>
<protein>
    <submittedName>
        <fullName evidence="4">Chondroitin polymerase</fullName>
    </submittedName>
</protein>
<evidence type="ECO:0000256" key="1">
    <source>
        <dbReference type="ARBA" id="ARBA00022679"/>
    </source>
</evidence>
<keyword evidence="5" id="KW-1185">Reference proteome</keyword>
<dbReference type="SUPFAM" id="SSF53448">
    <property type="entry name" value="Nucleotide-diphospho-sugar transferases"/>
    <property type="match status" value="1"/>
</dbReference>
<dbReference type="Pfam" id="PF00535">
    <property type="entry name" value="Glycos_transf_2"/>
    <property type="match status" value="1"/>
</dbReference>
<dbReference type="InterPro" id="IPR029044">
    <property type="entry name" value="Nucleotide-diphossugar_trans"/>
</dbReference>
<dbReference type="InterPro" id="IPR001173">
    <property type="entry name" value="Glyco_trans_2-like"/>
</dbReference>
<organism evidence="4 5">
    <name type="scientific">Chryseobacterium taklimakanense</name>
    <dbReference type="NCBI Taxonomy" id="536441"/>
    <lineage>
        <taxon>Bacteria</taxon>
        <taxon>Pseudomonadati</taxon>
        <taxon>Bacteroidota</taxon>
        <taxon>Flavobacteriia</taxon>
        <taxon>Flavobacteriales</taxon>
        <taxon>Weeksellaceae</taxon>
        <taxon>Chryseobacterium group</taxon>
        <taxon>Chryseobacterium</taxon>
    </lineage>
</organism>
<dbReference type="CDD" id="cd06420">
    <property type="entry name" value="GT2_Chondriotin_Pol_N"/>
    <property type="match status" value="1"/>
</dbReference>
<reference evidence="4 5" key="1">
    <citation type="submission" date="2017-06" db="EMBL/GenBank/DDBJ databases">
        <authorList>
            <consortium name="Pathogen Informatics"/>
        </authorList>
    </citation>
    <scope>NUCLEOTIDE SEQUENCE [LARGE SCALE GENOMIC DNA]</scope>
    <source>
        <strain evidence="4 5">NCTC13490</strain>
    </source>
</reference>
<keyword evidence="1" id="KW-0808">Transferase</keyword>
<dbReference type="InterPro" id="IPR027791">
    <property type="entry name" value="Galactosyl_T_C"/>
</dbReference>
<dbReference type="RefSeq" id="WP_095071625.1">
    <property type="nucleotide sequence ID" value="NZ_LT906465.1"/>
</dbReference>
<name>A0A239XAV7_9FLAO</name>
<gene>
    <name evidence="4" type="primary">kfoC_3</name>
    <name evidence="4" type="ORF">SAMEA4412677_01318</name>
</gene>
<dbReference type="InterPro" id="IPR050834">
    <property type="entry name" value="Glycosyltransf_2"/>
</dbReference>